<feature type="domain" description="Luciferase-like" evidence="2">
    <location>
        <begin position="15"/>
        <end position="315"/>
    </location>
</feature>
<comment type="caution">
    <text evidence="3">The sequence shown here is derived from an EMBL/GenBank/DDBJ whole genome shotgun (WGS) entry which is preliminary data.</text>
</comment>
<evidence type="ECO:0000313" key="4">
    <source>
        <dbReference type="Proteomes" id="UP000552644"/>
    </source>
</evidence>
<dbReference type="Proteomes" id="UP000552644">
    <property type="component" value="Unassembled WGS sequence"/>
</dbReference>
<dbReference type="RefSeq" id="WP_184712438.1">
    <property type="nucleotide sequence ID" value="NZ_JACHJP010000001.1"/>
</dbReference>
<dbReference type="PANTHER" id="PTHR43244:SF1">
    <property type="entry name" value="5,10-METHYLENETETRAHYDROMETHANOPTERIN REDUCTASE"/>
    <property type="match status" value="1"/>
</dbReference>
<evidence type="ECO:0000256" key="1">
    <source>
        <dbReference type="ARBA" id="ARBA00023002"/>
    </source>
</evidence>
<dbReference type="InterPro" id="IPR036661">
    <property type="entry name" value="Luciferase-like_sf"/>
</dbReference>
<protein>
    <submittedName>
        <fullName evidence="3">F420-dependent oxidoreductase-like protein</fullName>
    </submittedName>
</protein>
<dbReference type="EMBL" id="JACHJP010000001">
    <property type="protein sequence ID" value="MBB4913696.1"/>
    <property type="molecule type" value="Genomic_DNA"/>
</dbReference>
<name>A0A7W7VKH7_9ACTN</name>
<dbReference type="InterPro" id="IPR050564">
    <property type="entry name" value="F420-G6PD/mer"/>
</dbReference>
<dbReference type="CDD" id="cd01097">
    <property type="entry name" value="Tetrahydromethanopterin_reductase"/>
    <property type="match status" value="1"/>
</dbReference>
<dbReference type="PANTHER" id="PTHR43244">
    <property type="match status" value="1"/>
</dbReference>
<dbReference type="Pfam" id="PF00296">
    <property type="entry name" value="Bac_luciferase"/>
    <property type="match status" value="1"/>
</dbReference>
<dbReference type="InterPro" id="IPR011251">
    <property type="entry name" value="Luciferase-like_dom"/>
</dbReference>
<proteinExistence type="predicted"/>
<dbReference type="NCBIfam" id="TIGR03559">
    <property type="entry name" value="F420_Rv3520c"/>
    <property type="match status" value="1"/>
</dbReference>
<dbReference type="InterPro" id="IPR019951">
    <property type="entry name" value="F420_OxRdatse_Rv3520c_pred"/>
</dbReference>
<keyword evidence="4" id="KW-1185">Reference proteome</keyword>
<keyword evidence="1" id="KW-0560">Oxidoreductase</keyword>
<dbReference type="Gene3D" id="3.20.20.30">
    <property type="entry name" value="Luciferase-like domain"/>
    <property type="match status" value="1"/>
</dbReference>
<reference evidence="3 4" key="1">
    <citation type="submission" date="2020-08" db="EMBL/GenBank/DDBJ databases">
        <title>Genomic Encyclopedia of Type Strains, Phase III (KMG-III): the genomes of soil and plant-associated and newly described type strains.</title>
        <authorList>
            <person name="Whitman W."/>
        </authorList>
    </citation>
    <scope>NUCLEOTIDE SEQUENCE [LARGE SCALE GENOMIC DNA]</scope>
    <source>
        <strain evidence="3 4">CECT 8840</strain>
    </source>
</reference>
<evidence type="ECO:0000259" key="2">
    <source>
        <dbReference type="Pfam" id="PF00296"/>
    </source>
</evidence>
<evidence type="ECO:0000313" key="3">
    <source>
        <dbReference type="EMBL" id="MBB4913696.1"/>
    </source>
</evidence>
<accession>A0A7W7VKH7</accession>
<dbReference type="AlphaFoldDB" id="A0A7W7VKH7"/>
<dbReference type="GO" id="GO:0016705">
    <property type="term" value="F:oxidoreductase activity, acting on paired donors, with incorporation or reduction of molecular oxygen"/>
    <property type="evidence" value="ECO:0007669"/>
    <property type="project" value="InterPro"/>
</dbReference>
<gene>
    <name evidence="3" type="ORF">FHS44_000768</name>
</gene>
<sequence>MIDRLACSIYTLGAEAAEVAEAAGYESGWTSESYGTDSFTPLAWWGAKTKTMRLGTGVAQMAARAPTATAMAAMTLDKLSGGRVVVGLGLSGPQVVEGWYGMPFERPLQWTREYVKIMRDTFARERVAHQGEVYRLPVNGGTGLGRSIRTGIRDARTDIPIYLGAEGPKNISLAAEIADGWLPTNFSPEFDNWYRERLDLGFRSRPGGRPENFEVAPGVFVAFGPDVETAADELRPGIAFQVAANGAEGMNFHYNSIARLGFEEPCREIIERFKARDREGMAAAVPTEMVEAIALVGPPEKVQRDLETRWHDCVATTLIARTSVQNLPVLAHVFAASRAARGAPVASRAENG</sequence>
<dbReference type="SUPFAM" id="SSF51679">
    <property type="entry name" value="Bacterial luciferase-like"/>
    <property type="match status" value="1"/>
</dbReference>
<organism evidence="3 4">
    <name type="scientific">Streptosporangium saharense</name>
    <dbReference type="NCBI Taxonomy" id="1706840"/>
    <lineage>
        <taxon>Bacteria</taxon>
        <taxon>Bacillati</taxon>
        <taxon>Actinomycetota</taxon>
        <taxon>Actinomycetes</taxon>
        <taxon>Streptosporangiales</taxon>
        <taxon>Streptosporangiaceae</taxon>
        <taxon>Streptosporangium</taxon>
    </lineage>
</organism>